<feature type="region of interest" description="Disordered" evidence="6">
    <location>
        <begin position="321"/>
        <end position="341"/>
    </location>
</feature>
<evidence type="ECO:0000313" key="9">
    <source>
        <dbReference type="EMBL" id="KAF6219506.1"/>
    </source>
</evidence>
<proteinExistence type="inferred from homology"/>
<evidence type="ECO:0000256" key="3">
    <source>
        <dbReference type="ARBA" id="ARBA00022989"/>
    </source>
</evidence>
<comment type="subcellular location">
    <subcellularLocation>
        <location evidence="1">Membrane</location>
        <topology evidence="1">Multi-pass membrane protein</topology>
    </subcellularLocation>
</comment>
<feature type="transmembrane region" description="Helical" evidence="7">
    <location>
        <begin position="111"/>
        <end position="133"/>
    </location>
</feature>
<feature type="transmembrane region" description="Helical" evidence="7">
    <location>
        <begin position="38"/>
        <end position="58"/>
    </location>
</feature>
<dbReference type="EMBL" id="JACCJB010000019">
    <property type="protein sequence ID" value="KAF6219506.1"/>
    <property type="molecule type" value="Genomic_DNA"/>
</dbReference>
<comment type="caution">
    <text evidence="9">The sequence shown here is derived from an EMBL/GenBank/DDBJ whole genome shotgun (WGS) entry which is preliminary data.</text>
</comment>
<sequence length="371" mass="41162">MPDEMNYPDWPALAPPPGVLSNFNDPKTLSTSLLTDNAIFLSLMLIVVGIRLYSRAFLSHAVGWDDYMCLLAALCSAAHSFMTLWIIQYGFGRHLWDIRAITLLPSHLKQMGSMGIIGSASTLSIKISIFLFYLRLFRVNQRFRYWVHSGMLFCILYTATYWAFQTASIIECNTPQSLDIAICANSDITTVIVTVINVVADFYVLALPIGIVGRLNVKRTKKLGLIAVFLCGLIASLANVAKLIYATLHLHDQDSLWSAALTTEFAIVEMNLGIIAASMPALPQFFAKARIFHASTYSFLHRLLNRRDPSSLSWFGQSSKSLASGYPERQRGPAVRGESETEVQSLPDIRAYTRIDVSHDDIDLGGGLAQT</sequence>
<evidence type="ECO:0000256" key="1">
    <source>
        <dbReference type="ARBA" id="ARBA00004141"/>
    </source>
</evidence>
<accession>A0A8H6CAB0</accession>
<evidence type="ECO:0000256" key="5">
    <source>
        <dbReference type="ARBA" id="ARBA00038359"/>
    </source>
</evidence>
<dbReference type="PANTHER" id="PTHR33048">
    <property type="entry name" value="PTH11-LIKE INTEGRAL MEMBRANE PROTEIN (AFU_ORTHOLOGUE AFUA_5G11245)"/>
    <property type="match status" value="1"/>
</dbReference>
<organism evidence="9 10">
    <name type="scientific">Letharia lupina</name>
    <dbReference type="NCBI Taxonomy" id="560253"/>
    <lineage>
        <taxon>Eukaryota</taxon>
        <taxon>Fungi</taxon>
        <taxon>Dikarya</taxon>
        <taxon>Ascomycota</taxon>
        <taxon>Pezizomycotina</taxon>
        <taxon>Lecanoromycetes</taxon>
        <taxon>OSLEUM clade</taxon>
        <taxon>Lecanoromycetidae</taxon>
        <taxon>Lecanorales</taxon>
        <taxon>Lecanorineae</taxon>
        <taxon>Parmeliaceae</taxon>
        <taxon>Letharia</taxon>
    </lineage>
</organism>
<feature type="domain" description="Rhodopsin" evidence="8">
    <location>
        <begin position="50"/>
        <end position="287"/>
    </location>
</feature>
<protein>
    <recommendedName>
        <fullName evidence="8">Rhodopsin domain-containing protein</fullName>
    </recommendedName>
</protein>
<dbReference type="Proteomes" id="UP000593566">
    <property type="component" value="Unassembled WGS sequence"/>
</dbReference>
<feature type="transmembrane region" description="Helical" evidence="7">
    <location>
        <begin position="265"/>
        <end position="282"/>
    </location>
</feature>
<keyword evidence="4 7" id="KW-0472">Membrane</keyword>
<dbReference type="AlphaFoldDB" id="A0A8H6CAB0"/>
<name>A0A8H6CAB0_9LECA</name>
<evidence type="ECO:0000256" key="4">
    <source>
        <dbReference type="ARBA" id="ARBA00023136"/>
    </source>
</evidence>
<feature type="transmembrane region" description="Helical" evidence="7">
    <location>
        <begin position="145"/>
        <end position="164"/>
    </location>
</feature>
<feature type="transmembrane region" description="Helical" evidence="7">
    <location>
        <begin position="70"/>
        <end position="91"/>
    </location>
</feature>
<comment type="similarity">
    <text evidence="5">Belongs to the SAT4 family.</text>
</comment>
<keyword evidence="2 7" id="KW-0812">Transmembrane</keyword>
<keyword evidence="10" id="KW-1185">Reference proteome</keyword>
<dbReference type="InterPro" id="IPR052337">
    <property type="entry name" value="SAT4-like"/>
</dbReference>
<dbReference type="PANTHER" id="PTHR33048:SF158">
    <property type="entry name" value="MEMBRANE PROTEIN PTH11-LIKE, PUTATIVE-RELATED"/>
    <property type="match status" value="1"/>
</dbReference>
<keyword evidence="3 7" id="KW-1133">Transmembrane helix</keyword>
<evidence type="ECO:0000256" key="2">
    <source>
        <dbReference type="ARBA" id="ARBA00022692"/>
    </source>
</evidence>
<dbReference type="GO" id="GO:0016020">
    <property type="term" value="C:membrane"/>
    <property type="evidence" value="ECO:0007669"/>
    <property type="project" value="UniProtKB-SubCell"/>
</dbReference>
<evidence type="ECO:0000259" key="8">
    <source>
        <dbReference type="Pfam" id="PF20684"/>
    </source>
</evidence>
<feature type="transmembrane region" description="Helical" evidence="7">
    <location>
        <begin position="188"/>
        <end position="211"/>
    </location>
</feature>
<dbReference type="GeneID" id="59332384"/>
<dbReference type="RefSeq" id="XP_037148941.1">
    <property type="nucleotide sequence ID" value="XM_037294894.1"/>
</dbReference>
<feature type="transmembrane region" description="Helical" evidence="7">
    <location>
        <begin position="223"/>
        <end position="245"/>
    </location>
</feature>
<evidence type="ECO:0000313" key="10">
    <source>
        <dbReference type="Proteomes" id="UP000593566"/>
    </source>
</evidence>
<dbReference type="Pfam" id="PF20684">
    <property type="entry name" value="Fung_rhodopsin"/>
    <property type="match status" value="1"/>
</dbReference>
<reference evidence="9 10" key="1">
    <citation type="journal article" date="2020" name="Genomics">
        <title>Complete, high-quality genomes from long-read metagenomic sequencing of two wolf lichen thalli reveals enigmatic genome architecture.</title>
        <authorList>
            <person name="McKenzie S.K."/>
            <person name="Walston R.F."/>
            <person name="Allen J.L."/>
        </authorList>
    </citation>
    <scope>NUCLEOTIDE SEQUENCE [LARGE SCALE GENOMIC DNA]</scope>
    <source>
        <strain evidence="9">WasteWater1</strain>
    </source>
</reference>
<dbReference type="InterPro" id="IPR049326">
    <property type="entry name" value="Rhodopsin_dom_fungi"/>
</dbReference>
<gene>
    <name evidence="9" type="ORF">HO133_003975</name>
</gene>
<evidence type="ECO:0000256" key="7">
    <source>
        <dbReference type="SAM" id="Phobius"/>
    </source>
</evidence>
<evidence type="ECO:0000256" key="6">
    <source>
        <dbReference type="SAM" id="MobiDB-lite"/>
    </source>
</evidence>